<dbReference type="OrthoDB" id="111931at2759"/>
<feature type="domain" description="Reverse transcriptase/retrotransposon-derived protein RNase H-like" evidence="1">
    <location>
        <begin position="44"/>
        <end position="123"/>
    </location>
</feature>
<gene>
    <name evidence="3" type="ORF">E5676_scaffold4559G00340</name>
    <name evidence="2" type="ORF">E6C27_scaffold294G00220</name>
</gene>
<comment type="caution">
    <text evidence="2">The sequence shown here is derived from an EMBL/GenBank/DDBJ whole genome shotgun (WGS) entry which is preliminary data.</text>
</comment>
<dbReference type="STRING" id="1194695.A0A5A7TTH8"/>
<reference evidence="4 5" key="1">
    <citation type="submission" date="2019-08" db="EMBL/GenBank/DDBJ databases">
        <title>Draft genome sequences of two oriental melons (Cucumis melo L. var makuwa).</title>
        <authorList>
            <person name="Kwon S.-Y."/>
        </authorList>
    </citation>
    <scope>NUCLEOTIDE SEQUENCE [LARGE SCALE GENOMIC DNA]</scope>
    <source>
        <strain evidence="5">cv. Chang Bougi</strain>
        <strain evidence="4">cv. SW 3</strain>
        <tissue evidence="2">Leaf</tissue>
    </source>
</reference>
<dbReference type="Gene3D" id="3.30.70.270">
    <property type="match status" value="1"/>
</dbReference>
<name>A0A5A7TTH8_CUCMM</name>
<sequence length="153" mass="17463">MWRLMQVVFFNIYDFALESTLCDTFITSPLTQLTKKETPVVSSQVCESSFKDLEQKLVTAPVFIIPNRSRSFVIYGVASKKRLGCVLMHEVNVVAYAFRQLKSREKNYHSHNLELAAVVFALRLKALFVCCLAETGQANEFSKSVGDRLFIER</sequence>
<evidence type="ECO:0000313" key="5">
    <source>
        <dbReference type="Proteomes" id="UP000321947"/>
    </source>
</evidence>
<protein>
    <submittedName>
        <fullName evidence="2">Pol protein</fullName>
    </submittedName>
</protein>
<dbReference type="EMBL" id="SSTE01014539">
    <property type="protein sequence ID" value="KAA0045426.1"/>
    <property type="molecule type" value="Genomic_DNA"/>
</dbReference>
<dbReference type="EMBL" id="SSTD01014457">
    <property type="protein sequence ID" value="TYK04278.1"/>
    <property type="molecule type" value="Genomic_DNA"/>
</dbReference>
<dbReference type="AlphaFoldDB" id="A0A5A7TTH8"/>
<dbReference type="Proteomes" id="UP000321947">
    <property type="component" value="Unassembled WGS sequence"/>
</dbReference>
<dbReference type="InterPro" id="IPR043502">
    <property type="entry name" value="DNA/RNA_pol_sf"/>
</dbReference>
<organism evidence="2 4">
    <name type="scientific">Cucumis melo var. makuwa</name>
    <name type="common">Oriental melon</name>
    <dbReference type="NCBI Taxonomy" id="1194695"/>
    <lineage>
        <taxon>Eukaryota</taxon>
        <taxon>Viridiplantae</taxon>
        <taxon>Streptophyta</taxon>
        <taxon>Embryophyta</taxon>
        <taxon>Tracheophyta</taxon>
        <taxon>Spermatophyta</taxon>
        <taxon>Magnoliopsida</taxon>
        <taxon>eudicotyledons</taxon>
        <taxon>Gunneridae</taxon>
        <taxon>Pentapetalae</taxon>
        <taxon>rosids</taxon>
        <taxon>fabids</taxon>
        <taxon>Cucurbitales</taxon>
        <taxon>Cucurbitaceae</taxon>
        <taxon>Benincaseae</taxon>
        <taxon>Cucumis</taxon>
    </lineage>
</organism>
<dbReference type="PANTHER" id="PTHR33064">
    <property type="entry name" value="POL PROTEIN"/>
    <property type="match status" value="1"/>
</dbReference>
<dbReference type="Pfam" id="PF17919">
    <property type="entry name" value="RT_RNaseH_2"/>
    <property type="match status" value="1"/>
</dbReference>
<dbReference type="InterPro" id="IPR041577">
    <property type="entry name" value="RT_RNaseH_2"/>
</dbReference>
<dbReference type="PANTHER" id="PTHR33064:SF37">
    <property type="entry name" value="RIBONUCLEASE H"/>
    <property type="match status" value="1"/>
</dbReference>
<dbReference type="InterPro" id="IPR051320">
    <property type="entry name" value="Viral_Replic_Matur_Polypro"/>
</dbReference>
<proteinExistence type="predicted"/>
<accession>A0A5A7TTH8</accession>
<evidence type="ECO:0000313" key="2">
    <source>
        <dbReference type="EMBL" id="KAA0045426.1"/>
    </source>
</evidence>
<dbReference type="SUPFAM" id="SSF56672">
    <property type="entry name" value="DNA/RNA polymerases"/>
    <property type="match status" value="1"/>
</dbReference>
<evidence type="ECO:0000313" key="3">
    <source>
        <dbReference type="EMBL" id="TYK04278.1"/>
    </source>
</evidence>
<evidence type="ECO:0000313" key="4">
    <source>
        <dbReference type="Proteomes" id="UP000321393"/>
    </source>
</evidence>
<dbReference type="Proteomes" id="UP000321393">
    <property type="component" value="Unassembled WGS sequence"/>
</dbReference>
<dbReference type="InterPro" id="IPR043128">
    <property type="entry name" value="Rev_trsase/Diguanyl_cyclase"/>
</dbReference>
<evidence type="ECO:0000259" key="1">
    <source>
        <dbReference type="Pfam" id="PF17919"/>
    </source>
</evidence>